<organism evidence="1 2">
    <name type="scientific">Austropuccinia psidii MF-1</name>
    <dbReference type="NCBI Taxonomy" id="1389203"/>
    <lineage>
        <taxon>Eukaryota</taxon>
        <taxon>Fungi</taxon>
        <taxon>Dikarya</taxon>
        <taxon>Basidiomycota</taxon>
        <taxon>Pucciniomycotina</taxon>
        <taxon>Pucciniomycetes</taxon>
        <taxon>Pucciniales</taxon>
        <taxon>Sphaerophragmiaceae</taxon>
        <taxon>Austropuccinia</taxon>
    </lineage>
</organism>
<comment type="caution">
    <text evidence="1">The sequence shown here is derived from an EMBL/GenBank/DDBJ whole genome shotgun (WGS) entry which is preliminary data.</text>
</comment>
<proteinExistence type="predicted"/>
<reference evidence="1" key="1">
    <citation type="submission" date="2021-03" db="EMBL/GenBank/DDBJ databases">
        <title>Draft genome sequence of rust myrtle Austropuccinia psidii MF-1, a brazilian biotype.</title>
        <authorList>
            <person name="Quecine M.C."/>
            <person name="Pachon D.M.R."/>
            <person name="Bonatelli M.L."/>
            <person name="Correr F.H."/>
            <person name="Franceschini L.M."/>
            <person name="Leite T.F."/>
            <person name="Margarido G.R.A."/>
            <person name="Almeida C.A."/>
            <person name="Ferrarezi J.A."/>
            <person name="Labate C.A."/>
        </authorList>
    </citation>
    <scope>NUCLEOTIDE SEQUENCE</scope>
    <source>
        <strain evidence="1">MF-1</strain>
    </source>
</reference>
<evidence type="ECO:0000313" key="2">
    <source>
        <dbReference type="Proteomes" id="UP000765509"/>
    </source>
</evidence>
<sequence length="90" mass="10460">MLEKGWNPILKAETLRKDLSEINPKDSRFNLTLGKGKNHAKSSMDYALNYDKQKWEKSHKVPDFKVGNLALAYTFNFNNIKVPKKLKDSY</sequence>
<evidence type="ECO:0000313" key="1">
    <source>
        <dbReference type="EMBL" id="MBW0516162.1"/>
    </source>
</evidence>
<keyword evidence="2" id="KW-1185">Reference proteome</keyword>
<dbReference type="AlphaFoldDB" id="A0A9Q3HTX9"/>
<protein>
    <submittedName>
        <fullName evidence="1">Uncharacterized protein</fullName>
    </submittedName>
</protein>
<dbReference type="EMBL" id="AVOT02025086">
    <property type="protein sequence ID" value="MBW0516162.1"/>
    <property type="molecule type" value="Genomic_DNA"/>
</dbReference>
<dbReference type="Proteomes" id="UP000765509">
    <property type="component" value="Unassembled WGS sequence"/>
</dbReference>
<accession>A0A9Q3HTX9</accession>
<gene>
    <name evidence="1" type="ORF">O181_055877</name>
</gene>
<name>A0A9Q3HTX9_9BASI</name>